<feature type="compositionally biased region" description="Basic residues" evidence="1">
    <location>
        <begin position="1227"/>
        <end position="1240"/>
    </location>
</feature>
<dbReference type="GeneID" id="54299490"/>
<dbReference type="GO" id="GO:0051015">
    <property type="term" value="F:actin filament binding"/>
    <property type="evidence" value="ECO:0007669"/>
    <property type="project" value="InterPro"/>
</dbReference>
<feature type="compositionally biased region" description="Polar residues" evidence="1">
    <location>
        <begin position="682"/>
        <end position="705"/>
    </location>
</feature>
<proteinExistence type="predicted"/>
<dbReference type="SUPFAM" id="SSF55753">
    <property type="entry name" value="Actin depolymerizing proteins"/>
    <property type="match status" value="2"/>
</dbReference>
<dbReference type="RefSeq" id="XP_033399145.1">
    <property type="nucleotide sequence ID" value="XM_033541993.1"/>
</dbReference>
<dbReference type="EMBL" id="ML995482">
    <property type="protein sequence ID" value="KAF2143433.1"/>
    <property type="molecule type" value="Genomic_DNA"/>
</dbReference>
<evidence type="ECO:0000313" key="4">
    <source>
        <dbReference type="EMBL" id="KAF2143433.1"/>
    </source>
</evidence>
<dbReference type="GO" id="GO:0051014">
    <property type="term" value="P:actin filament severing"/>
    <property type="evidence" value="ECO:0007669"/>
    <property type="project" value="TreeGrafter"/>
</dbReference>
<name>A0A6A6BJ47_9PEZI</name>
<dbReference type="InterPro" id="IPR029006">
    <property type="entry name" value="ADF-H/Gelsolin-like_dom_sf"/>
</dbReference>
<feature type="compositionally biased region" description="Polar residues" evidence="1">
    <location>
        <begin position="361"/>
        <end position="381"/>
    </location>
</feature>
<feature type="compositionally biased region" description="Low complexity" evidence="1">
    <location>
        <begin position="395"/>
        <end position="405"/>
    </location>
</feature>
<feature type="compositionally biased region" description="Polar residues" evidence="1">
    <location>
        <begin position="256"/>
        <end position="272"/>
    </location>
</feature>
<dbReference type="GO" id="GO:0008154">
    <property type="term" value="P:actin polymerization or depolymerization"/>
    <property type="evidence" value="ECO:0007669"/>
    <property type="project" value="TreeGrafter"/>
</dbReference>
<dbReference type="Pfam" id="PF13254">
    <property type="entry name" value="DUF4045"/>
    <property type="match status" value="1"/>
</dbReference>
<feature type="region of interest" description="Disordered" evidence="1">
    <location>
        <begin position="50"/>
        <end position="1757"/>
    </location>
</feature>
<evidence type="ECO:0000259" key="2">
    <source>
        <dbReference type="Pfam" id="PF13254"/>
    </source>
</evidence>
<feature type="compositionally biased region" description="Polar residues" evidence="1">
    <location>
        <begin position="574"/>
        <end position="583"/>
    </location>
</feature>
<feature type="domain" description="DUF4045" evidence="2">
    <location>
        <begin position="19"/>
        <end position="762"/>
    </location>
</feature>
<dbReference type="GO" id="GO:0005546">
    <property type="term" value="F:phosphatidylinositol-4,5-bisphosphate binding"/>
    <property type="evidence" value="ECO:0007669"/>
    <property type="project" value="TreeGrafter"/>
</dbReference>
<dbReference type="GO" id="GO:0015629">
    <property type="term" value="C:actin cytoskeleton"/>
    <property type="evidence" value="ECO:0007669"/>
    <property type="project" value="TreeGrafter"/>
</dbReference>
<organism evidence="4 5">
    <name type="scientific">Aplosporella prunicola CBS 121167</name>
    <dbReference type="NCBI Taxonomy" id="1176127"/>
    <lineage>
        <taxon>Eukaryota</taxon>
        <taxon>Fungi</taxon>
        <taxon>Dikarya</taxon>
        <taxon>Ascomycota</taxon>
        <taxon>Pezizomycotina</taxon>
        <taxon>Dothideomycetes</taxon>
        <taxon>Dothideomycetes incertae sedis</taxon>
        <taxon>Botryosphaeriales</taxon>
        <taxon>Aplosporellaceae</taxon>
        <taxon>Aplosporella</taxon>
    </lineage>
</organism>
<dbReference type="Pfam" id="PF25480">
    <property type="entry name" value="DUF7904"/>
    <property type="match status" value="1"/>
</dbReference>
<feature type="compositionally biased region" description="Polar residues" evidence="1">
    <location>
        <begin position="120"/>
        <end position="137"/>
    </location>
</feature>
<reference evidence="4" key="1">
    <citation type="journal article" date="2020" name="Stud. Mycol.">
        <title>101 Dothideomycetes genomes: a test case for predicting lifestyles and emergence of pathogens.</title>
        <authorList>
            <person name="Haridas S."/>
            <person name="Albert R."/>
            <person name="Binder M."/>
            <person name="Bloem J."/>
            <person name="Labutti K."/>
            <person name="Salamov A."/>
            <person name="Andreopoulos B."/>
            <person name="Baker S."/>
            <person name="Barry K."/>
            <person name="Bills G."/>
            <person name="Bluhm B."/>
            <person name="Cannon C."/>
            <person name="Castanera R."/>
            <person name="Culley D."/>
            <person name="Daum C."/>
            <person name="Ezra D."/>
            <person name="Gonzalez J."/>
            <person name="Henrissat B."/>
            <person name="Kuo A."/>
            <person name="Liang C."/>
            <person name="Lipzen A."/>
            <person name="Lutzoni F."/>
            <person name="Magnuson J."/>
            <person name="Mondo S."/>
            <person name="Nolan M."/>
            <person name="Ohm R."/>
            <person name="Pangilinan J."/>
            <person name="Park H.-J."/>
            <person name="Ramirez L."/>
            <person name="Alfaro M."/>
            <person name="Sun H."/>
            <person name="Tritt A."/>
            <person name="Yoshinaga Y."/>
            <person name="Zwiers L.-H."/>
            <person name="Turgeon B."/>
            <person name="Goodwin S."/>
            <person name="Spatafora J."/>
            <person name="Crous P."/>
            <person name="Grigoriev I."/>
        </authorList>
    </citation>
    <scope>NUCLEOTIDE SEQUENCE</scope>
    <source>
        <strain evidence="4">CBS 121167</strain>
    </source>
</reference>
<feature type="compositionally biased region" description="Basic and acidic residues" evidence="1">
    <location>
        <begin position="1104"/>
        <end position="1123"/>
    </location>
</feature>
<gene>
    <name evidence="4" type="ORF">K452DRAFT_297171</name>
</gene>
<dbReference type="InterPro" id="IPR025118">
    <property type="entry name" value="DUF4045"/>
</dbReference>
<feature type="compositionally biased region" description="Polar residues" evidence="1">
    <location>
        <begin position="449"/>
        <end position="472"/>
    </location>
</feature>
<accession>A0A6A6BJ47</accession>
<feature type="compositionally biased region" description="Basic and acidic residues" evidence="1">
    <location>
        <begin position="1454"/>
        <end position="1468"/>
    </location>
</feature>
<dbReference type="PANTHER" id="PTHR11977">
    <property type="entry name" value="VILLIN"/>
    <property type="match status" value="1"/>
</dbReference>
<evidence type="ECO:0000256" key="1">
    <source>
        <dbReference type="SAM" id="MobiDB-lite"/>
    </source>
</evidence>
<sequence>MADSHEEAPPVQQDPISPSTFVEHIRELGQKRDKEDAERYRLLEEQILQGRAERAARRAERHRSLSPAKSSVAGSPAPIDTPTASHEKPLASPITMDASHQDALSRLTGSSSPADPPTPSRSGTLSWQQRRPTSSSGRRPLSAYAAENIVARSPRRGATPDPPQDENDNPSRSHFAQSLASKDPAWFRQTADRGIGSPANRRSHEDASSEVDSAVGRRQLPGMRDSTATTEGASSPPTESVRSDSPSRGSSVRNSARLSTRLSRDTSVSGFSNPDAAKTLLPTLESQKFRPPGSEISSSTDDNEGTGSPRPLAMSPAQGRVAADRSPSPTKGMGGFVQSAMMKRSDSVNKRWSTHGAPILTRNTSTASSTSGLGIMGSSSLPKLEAIPSGHGEYPSRPSSSNSNRTVIQNVVEKHDPPASEGFPRPTLSMRRHSRGKSLSSFAYPGMDDTNSPDASSPTKRWSRSPTKSSWLESALLAKPESPKPRPPPQQPSWMAEISKVKAQRQSVDLSKIPDLPKPSSPAAPISPAARFRGKSISRGSAGSPVAQSPDADPSPTEKITEPEQPQAPEAGETTATSPNTKTARLPSPTAATMEDPVPSPTLNSPADTSEKPAVALKSPGLRQTGGPKSPTVSAKPETAPKLDFRSQLRSRQSPSPAAEPPKKDAPVEDFRTHLKTRQARAPTTSTAPADSPKTSSPADQSLEFQNVFGKLKRTQTDKFVAPDTLKDNILRGKGGLTKTDGPQKSERRDELRDSLVKQRQSIQMKAQETGVHSRTGSRASPEDAAPEALSKRLNLGRTGSVSTPPSSSPSNESPIPEALALSKSLRERKQSVANAKLSPSEEKPAETASEEVEKKEEDPKEEDPKEEHPNEEHPKVITPVESPKEATPKQEEPQVEALKNEDVKEEVPKEETSDELPKEEAPKEEELPKEEAKIEEASKAEPPKVQARVAGLSEKLANRFPPAAKPSELKHGAKPSWSKESGTPVEEPKRAPGKLADRFPALKSPTPPIEEPKKSPVTTGKLADRFPALKSPTPPAEDVKRTPSPSNKLADRFPALKSPTPPAEEQNRAPSPSNKLADRFPALKSPTPPAEEQNRAPSPSNKFADRFPARKEPAAPAEEPKRVPSPPNKLADRFPGLKSTETKHQPKSSLSEKEPEAPVGKLANRGSGPGKLADRFNPALAGILARGPPMANGAPGSRESGGSGASGPTASPEEPKGPAKELTHITKGRARGPKRRAPKGKTDSGIATPEEAPAKTESTHVRKASVPVPTVPLVKPKDVLPSSRPTSLSKPNDDLPGSRPTSLSKPKDDLPGSRPTSLSSKPKVDIPSSRPTSLNKPAAAPEPAATEPAAPEPAATEPAAKEPAADSPKLEQKQKPVVAAKSAEVTRRVSAKLDSPATPTEPPVPTKSPELTRRISEKFESRTASPSSVPTESPQVSKRTSATSMRASVSSKRASEISKRDSTDSSKRTSGISKSGSDSSKRASDRLSTPTTPTEPPVPAKSPDLIRRISGKLDSTPAEPSPPVKSPELAKRFSGEKKEVEQKKEIEEKKEEQKKDAEQTPSAAPKPLFAERMRQFQQNQQQSSPKTPIESPKPLKPMPKPSAIVEEKDLPAKPNDGLPSVKNAAAGWGRQSTESTASKTKSPIKLPTRKDEQEAMENAGLVRSEPPKGPVGLGIGLEDASNRLQSKIEEKQEPSVPEIAEPTPPTKSRPVSKPLPSPPLSAGLPPKPPKKPDSMSPPLPQIKQESPIPHTSEAGRMFGDFFDELPVTTSQLDIDTNAVLTAQPLSHEKIKTVRKQVEEITGDGKLSPVPSQEEHILYDNSMYLCTHVFGSSNGAKTTEVYLWAGSAVPEPMVDDAQLFARKAARDAGGKLIIIRQGKETPNFFQGIGGILITRKGTRQEHSNEYMLCGRQHLGNIAFDEVELVLSNLCSGFPFLVSSRTGLLSGKIFLWKGLGCNAEELGCARLIGMDLGLTPEIEEVDEGKEPSAFLDIFPAPENGIKRIPRSADHWRLKAKYEKYGARLFRIDEKPAATMSSSFMQVSSFWPALVRRVSSSSLPPPESPTRNSFPQSHNNALAVPDSPERGDKPKMKADVTEIAPFAQVDLEAESIYVLDAFFEVYVIVGALSRSQAHAFSTALLFAQEYGILAASLEDRPFVPVSTVVLEGVPRDMKAVFRRWEDGLQPTAALMAGKPRNGKSLRIVGLQAAIAATRA</sequence>
<feature type="domain" description="DUF7904" evidence="3">
    <location>
        <begin position="1797"/>
        <end position="1896"/>
    </location>
</feature>
<keyword evidence="5" id="KW-1185">Reference proteome</keyword>
<dbReference type="OrthoDB" id="6375767at2759"/>
<feature type="compositionally biased region" description="Polar residues" evidence="1">
    <location>
        <begin position="1423"/>
        <end position="1453"/>
    </location>
</feature>
<feature type="compositionally biased region" description="Basic and acidic residues" evidence="1">
    <location>
        <begin position="742"/>
        <end position="757"/>
    </location>
</feature>
<evidence type="ECO:0000313" key="5">
    <source>
        <dbReference type="Proteomes" id="UP000799438"/>
    </source>
</evidence>
<feature type="compositionally biased region" description="Low complexity" evidence="1">
    <location>
        <begin position="648"/>
        <end position="657"/>
    </location>
</feature>
<dbReference type="Gene3D" id="3.40.20.10">
    <property type="entry name" value="Severin"/>
    <property type="match status" value="3"/>
</dbReference>
<feature type="compositionally biased region" description="Polar residues" evidence="1">
    <location>
        <begin position="1631"/>
        <end position="1642"/>
    </location>
</feature>
<feature type="region of interest" description="Disordered" evidence="1">
    <location>
        <begin position="2055"/>
        <end position="2089"/>
    </location>
</feature>
<feature type="compositionally biased region" description="Basic and acidic residues" evidence="1">
    <location>
        <begin position="661"/>
        <end position="673"/>
    </location>
</feature>
<protein>
    <submittedName>
        <fullName evidence="4">Uncharacterized protein</fullName>
    </submittedName>
</protein>
<feature type="compositionally biased region" description="Basic and acidic residues" evidence="1">
    <location>
        <begin position="1214"/>
        <end position="1225"/>
    </location>
</feature>
<dbReference type="Proteomes" id="UP000799438">
    <property type="component" value="Unassembled WGS sequence"/>
</dbReference>
<feature type="compositionally biased region" description="Polar residues" evidence="1">
    <location>
        <begin position="170"/>
        <end position="180"/>
    </location>
</feature>
<feature type="compositionally biased region" description="Low complexity" evidence="1">
    <location>
        <begin position="1337"/>
        <end position="1359"/>
    </location>
</feature>
<feature type="compositionally biased region" description="Polar residues" evidence="1">
    <location>
        <begin position="226"/>
        <end position="238"/>
    </location>
</feature>
<dbReference type="InterPro" id="IPR007122">
    <property type="entry name" value="Villin/Gelsolin"/>
</dbReference>
<dbReference type="PANTHER" id="PTHR11977:SF133">
    <property type="entry name" value="DUF4045 DOMAIN-CONTAINING PROTEIN"/>
    <property type="match status" value="1"/>
</dbReference>
<feature type="compositionally biased region" description="Low complexity" evidence="1">
    <location>
        <begin position="801"/>
        <end position="817"/>
    </location>
</feature>
<feature type="compositionally biased region" description="Basic and acidic residues" evidence="1">
    <location>
        <begin position="883"/>
        <end position="943"/>
    </location>
</feature>
<dbReference type="GO" id="GO:0005737">
    <property type="term" value="C:cytoplasm"/>
    <property type="evidence" value="ECO:0007669"/>
    <property type="project" value="TreeGrafter"/>
</dbReference>
<feature type="compositionally biased region" description="Basic and acidic residues" evidence="1">
    <location>
        <begin position="1141"/>
        <end position="1157"/>
    </location>
</feature>
<feature type="compositionally biased region" description="Polar residues" evidence="1">
    <location>
        <begin position="2064"/>
        <end position="2074"/>
    </location>
</feature>
<dbReference type="InterPro" id="IPR057226">
    <property type="entry name" value="DUF7904"/>
</dbReference>
<feature type="compositionally biased region" description="Low complexity" evidence="1">
    <location>
        <begin position="243"/>
        <end position="255"/>
    </location>
</feature>
<feature type="compositionally biased region" description="Basic and acidic residues" evidence="1">
    <location>
        <begin position="840"/>
        <end position="876"/>
    </location>
</feature>
<dbReference type="SMART" id="SM00262">
    <property type="entry name" value="GEL"/>
    <property type="match status" value="2"/>
</dbReference>
<feature type="compositionally biased region" description="Pro residues" evidence="1">
    <location>
        <begin position="1703"/>
        <end position="1720"/>
    </location>
</feature>
<evidence type="ECO:0000259" key="3">
    <source>
        <dbReference type="Pfam" id="PF25480"/>
    </source>
</evidence>
<feature type="region of interest" description="Disordered" evidence="1">
    <location>
        <begin position="1"/>
        <end position="20"/>
    </location>
</feature>
<feature type="compositionally biased region" description="Basic and acidic residues" evidence="1">
    <location>
        <begin position="1529"/>
        <end position="1559"/>
    </location>
</feature>
<feature type="compositionally biased region" description="Basic and acidic residues" evidence="1">
    <location>
        <begin position="1360"/>
        <end position="1375"/>
    </location>
</feature>
<feature type="compositionally biased region" description="Basic and acidic residues" evidence="1">
    <location>
        <begin position="1411"/>
        <end position="1422"/>
    </location>
</feature>
<dbReference type="GO" id="GO:0051016">
    <property type="term" value="P:barbed-end actin filament capping"/>
    <property type="evidence" value="ECO:0007669"/>
    <property type="project" value="TreeGrafter"/>
</dbReference>
<feature type="compositionally biased region" description="Polar residues" evidence="1">
    <location>
        <begin position="758"/>
        <end position="779"/>
    </location>
</feature>